<dbReference type="SMART" id="SM00857">
    <property type="entry name" value="Resolvase"/>
    <property type="match status" value="1"/>
</dbReference>
<gene>
    <name evidence="7" type="ORF">NDK47_07780</name>
</gene>
<dbReference type="PROSITE" id="PS00397">
    <property type="entry name" value="RECOMBINASES_1"/>
    <property type="match status" value="1"/>
</dbReference>
<dbReference type="InterPro" id="IPR006118">
    <property type="entry name" value="Recombinase_CS"/>
</dbReference>
<dbReference type="PROSITE" id="PS51736">
    <property type="entry name" value="RECOMBINASES_3"/>
    <property type="match status" value="1"/>
</dbReference>
<dbReference type="InterPro" id="IPR011109">
    <property type="entry name" value="DNA_bind_recombinase_dom"/>
</dbReference>
<dbReference type="RefSeq" id="WP_251874279.1">
    <property type="nucleotide sequence ID" value="NZ_CP098755.1"/>
</dbReference>
<protein>
    <submittedName>
        <fullName evidence="7">Recombinase family protein</fullName>
    </submittedName>
</protein>
<evidence type="ECO:0000313" key="7">
    <source>
        <dbReference type="EMBL" id="USG67176.1"/>
    </source>
</evidence>
<dbReference type="InterPro" id="IPR025827">
    <property type="entry name" value="Zn_ribbon_recom_dom"/>
</dbReference>
<dbReference type="CDD" id="cd00338">
    <property type="entry name" value="Ser_Recombinase"/>
    <property type="match status" value="1"/>
</dbReference>
<dbReference type="SUPFAM" id="SSF53041">
    <property type="entry name" value="Resolvase-like"/>
    <property type="match status" value="1"/>
</dbReference>
<evidence type="ECO:0000256" key="4">
    <source>
        <dbReference type="PROSITE-ProRule" id="PRU10137"/>
    </source>
</evidence>
<dbReference type="EMBL" id="CP098755">
    <property type="protein sequence ID" value="USG67176.1"/>
    <property type="molecule type" value="Genomic_DNA"/>
</dbReference>
<keyword evidence="8" id="KW-1185">Reference proteome</keyword>
<reference evidence="7" key="1">
    <citation type="submission" date="2022-06" db="EMBL/GenBank/DDBJ databases">
        <title>Genome sequencing of Brevibacillus sp. BB3-R1.</title>
        <authorList>
            <person name="Heo J."/>
            <person name="Lee D."/>
            <person name="Won M."/>
            <person name="Han B.-H."/>
            <person name="Hong S.-B."/>
            <person name="Kwon S.-W."/>
        </authorList>
    </citation>
    <scope>NUCLEOTIDE SEQUENCE</scope>
    <source>
        <strain evidence="7">BB3-R1</strain>
    </source>
</reference>
<feature type="active site" description="O-(5'-phospho-DNA)-serine intermediate" evidence="4">
    <location>
        <position position="10"/>
    </location>
</feature>
<dbReference type="PROSITE" id="PS51737">
    <property type="entry name" value="RECOMBINASE_DNA_BIND"/>
    <property type="match status" value="1"/>
</dbReference>
<organism evidence="7 8">
    <name type="scientific">Brevibacillus ruminantium</name>
    <dbReference type="NCBI Taxonomy" id="2950604"/>
    <lineage>
        <taxon>Bacteria</taxon>
        <taxon>Bacillati</taxon>
        <taxon>Bacillota</taxon>
        <taxon>Bacilli</taxon>
        <taxon>Bacillales</taxon>
        <taxon>Paenibacillaceae</taxon>
        <taxon>Brevibacillus</taxon>
    </lineage>
</organism>
<accession>A0ABY4WJ65</accession>
<dbReference type="InterPro" id="IPR050639">
    <property type="entry name" value="SSR_resolvase"/>
</dbReference>
<evidence type="ECO:0000259" key="6">
    <source>
        <dbReference type="PROSITE" id="PS51737"/>
    </source>
</evidence>
<feature type="domain" description="Resolvase/invertase-type recombinase catalytic" evidence="5">
    <location>
        <begin position="2"/>
        <end position="149"/>
    </location>
</feature>
<dbReference type="Gene3D" id="3.90.1750.20">
    <property type="entry name" value="Putative Large Serine Recombinase, Chain B, Domain 2"/>
    <property type="match status" value="1"/>
</dbReference>
<proteinExistence type="predicted"/>
<evidence type="ECO:0000256" key="1">
    <source>
        <dbReference type="ARBA" id="ARBA00022908"/>
    </source>
</evidence>
<evidence type="ECO:0000313" key="8">
    <source>
        <dbReference type="Proteomes" id="UP001056500"/>
    </source>
</evidence>
<dbReference type="Pfam" id="PF00239">
    <property type="entry name" value="Resolvase"/>
    <property type="match status" value="1"/>
</dbReference>
<dbReference type="Gene3D" id="3.40.50.1390">
    <property type="entry name" value="Resolvase, N-terminal catalytic domain"/>
    <property type="match status" value="1"/>
</dbReference>
<dbReference type="PANTHER" id="PTHR30461">
    <property type="entry name" value="DNA-INVERTASE FROM LAMBDOID PROPHAGE"/>
    <property type="match status" value="1"/>
</dbReference>
<keyword evidence="3" id="KW-0233">DNA recombination</keyword>
<dbReference type="Proteomes" id="UP001056500">
    <property type="component" value="Chromosome"/>
</dbReference>
<dbReference type="InterPro" id="IPR036162">
    <property type="entry name" value="Resolvase-like_N_sf"/>
</dbReference>
<dbReference type="Pfam" id="PF07508">
    <property type="entry name" value="Recombinase"/>
    <property type="match status" value="1"/>
</dbReference>
<sequence>MRTAIYIRVSTEEQAAEGFSIAAQKERLLAYTRSQDWSLAGIYTDEGISAKSISRPALQRLLTDVKSRKLDVVLVYRLDRLTRSVLDLYQLLQEFEKYDVRFKSCTEVYDTTTAIGRLFITLVAALAQWERENLGERVKLGMEQMARERKRPGGPPPYGYHLLHGELAPHPVEAKVVKLMFQHYVSGFTPGQIAESFNQKGYLGKHGGKWSGSTVTRLLRNPVYYGALRWNYAASGGKQKRADDWILAEDSHPAIIDQDTFDQVQARLKMRRKVHPRVLSSPFVFSGILYCARCQSEMRGKTASVRKSGKHYRHYYYLCKNRRLGLCRAPAIREDRLEAALLEQLAAFQPVLQSALDRKLQRLHASTAQEMDDHAQWKKRRQRWMEAYEAGIITLEELAAKQQQLNVMAERQTAKQHQLRIMAEQDAAKQQMDSISVSPFELGPMRDRSYPVTMEWSWLWEQASREERRQLAALLLERLEAETCPSIENCKNQTVALRIIAYR</sequence>
<dbReference type="InterPro" id="IPR006119">
    <property type="entry name" value="Resolv_N"/>
</dbReference>
<feature type="domain" description="Recombinase" evidence="6">
    <location>
        <begin position="157"/>
        <end position="274"/>
    </location>
</feature>
<keyword evidence="1" id="KW-0229">DNA integration</keyword>
<name>A0ABY4WJ65_9BACL</name>
<evidence type="ECO:0000259" key="5">
    <source>
        <dbReference type="PROSITE" id="PS51736"/>
    </source>
</evidence>
<evidence type="ECO:0000256" key="3">
    <source>
        <dbReference type="ARBA" id="ARBA00023172"/>
    </source>
</evidence>
<dbReference type="InterPro" id="IPR038109">
    <property type="entry name" value="DNA_bind_recomb_sf"/>
</dbReference>
<evidence type="ECO:0000256" key="2">
    <source>
        <dbReference type="ARBA" id="ARBA00023125"/>
    </source>
</evidence>
<dbReference type="PANTHER" id="PTHR30461:SF23">
    <property type="entry name" value="DNA RECOMBINASE-RELATED"/>
    <property type="match status" value="1"/>
</dbReference>
<dbReference type="Pfam" id="PF13408">
    <property type="entry name" value="Zn_ribbon_recom"/>
    <property type="match status" value="1"/>
</dbReference>
<keyword evidence="2" id="KW-0238">DNA-binding</keyword>